<proteinExistence type="predicted"/>
<evidence type="ECO:0000313" key="2">
    <source>
        <dbReference type="Proteomes" id="UP001159363"/>
    </source>
</evidence>
<sequence length="91" mass="10401">MLLKAVDYRKKEDCPDKIMWLKGDILNGSHQVIGDHTRCANYFCDGTDKRNFKNLVPELEECGLFQNLKDTSRLLSDNSSSLLEDVDSNYA</sequence>
<organism evidence="1 2">
    <name type="scientific">Dryococelus australis</name>
    <dbReference type="NCBI Taxonomy" id="614101"/>
    <lineage>
        <taxon>Eukaryota</taxon>
        <taxon>Metazoa</taxon>
        <taxon>Ecdysozoa</taxon>
        <taxon>Arthropoda</taxon>
        <taxon>Hexapoda</taxon>
        <taxon>Insecta</taxon>
        <taxon>Pterygota</taxon>
        <taxon>Neoptera</taxon>
        <taxon>Polyneoptera</taxon>
        <taxon>Phasmatodea</taxon>
        <taxon>Verophasmatodea</taxon>
        <taxon>Anareolatae</taxon>
        <taxon>Phasmatidae</taxon>
        <taxon>Eurycanthinae</taxon>
        <taxon>Dryococelus</taxon>
    </lineage>
</organism>
<reference evidence="1 2" key="1">
    <citation type="submission" date="2023-02" db="EMBL/GenBank/DDBJ databases">
        <title>LHISI_Scaffold_Assembly.</title>
        <authorList>
            <person name="Stuart O.P."/>
            <person name="Cleave R."/>
            <person name="Magrath M.J.L."/>
            <person name="Mikheyev A.S."/>
        </authorList>
    </citation>
    <scope>NUCLEOTIDE SEQUENCE [LARGE SCALE GENOMIC DNA]</scope>
    <source>
        <strain evidence="1">Daus_M_001</strain>
        <tissue evidence="1">Leg muscle</tissue>
    </source>
</reference>
<comment type="caution">
    <text evidence="1">The sequence shown here is derived from an EMBL/GenBank/DDBJ whole genome shotgun (WGS) entry which is preliminary data.</text>
</comment>
<dbReference type="Proteomes" id="UP001159363">
    <property type="component" value="Chromosome 2"/>
</dbReference>
<keyword evidence="2" id="KW-1185">Reference proteome</keyword>
<name>A0ABQ9IA97_9NEOP</name>
<dbReference type="EMBL" id="JARBHB010000002">
    <property type="protein sequence ID" value="KAJ8893578.1"/>
    <property type="molecule type" value="Genomic_DNA"/>
</dbReference>
<evidence type="ECO:0000313" key="1">
    <source>
        <dbReference type="EMBL" id="KAJ8893578.1"/>
    </source>
</evidence>
<gene>
    <name evidence="1" type="ORF">PR048_006178</name>
</gene>
<protein>
    <submittedName>
        <fullName evidence="1">Uncharacterized protein</fullName>
    </submittedName>
</protein>
<accession>A0ABQ9IA97</accession>